<dbReference type="Gene3D" id="3.20.20.450">
    <property type="entry name" value="EAL domain"/>
    <property type="match status" value="1"/>
</dbReference>
<evidence type="ECO:0008006" key="4">
    <source>
        <dbReference type="Google" id="ProtNLM"/>
    </source>
</evidence>
<keyword evidence="1" id="KW-1133">Transmembrane helix</keyword>
<protein>
    <recommendedName>
        <fullName evidence="4">EAL domain-containing protein</fullName>
    </recommendedName>
</protein>
<dbReference type="EMBL" id="CAUM01000006">
    <property type="protein sequence ID" value="CCV03227.1"/>
    <property type="molecule type" value="Genomic_DNA"/>
</dbReference>
<dbReference type="Proteomes" id="UP000012062">
    <property type="component" value="Unassembled WGS sequence"/>
</dbReference>
<organism evidence="2 3">
    <name type="scientific">Mesorhizobium metallidurans STM 2683</name>
    <dbReference type="NCBI Taxonomy" id="1297569"/>
    <lineage>
        <taxon>Bacteria</taxon>
        <taxon>Pseudomonadati</taxon>
        <taxon>Pseudomonadota</taxon>
        <taxon>Alphaproteobacteria</taxon>
        <taxon>Hyphomicrobiales</taxon>
        <taxon>Phyllobacteriaceae</taxon>
        <taxon>Mesorhizobium</taxon>
    </lineage>
</organism>
<accession>M5EFU6</accession>
<comment type="caution">
    <text evidence="2">The sequence shown here is derived from an EMBL/GenBank/DDBJ whole genome shotgun (WGS) entry which is preliminary data.</text>
</comment>
<sequence>MFRLLTIASSGIGSFILGLWGLKFGFGDGLAGMQTGTMIGIIAALCALASAGAALSFFAGVDESADYVFKETHFDKLTGLLARPAMVGRIADAASATMKTGEPVFLSVETENQATLLRAAGCEVVQGFLYGRPAPLELGETQAIHDIRERRVANLH</sequence>
<reference evidence="2 3" key="1">
    <citation type="submission" date="2013-02" db="EMBL/GenBank/DDBJ databases">
        <authorList>
            <person name="Genoscope - CEA"/>
        </authorList>
    </citation>
    <scope>NUCLEOTIDE SEQUENCE [LARGE SCALE GENOMIC DNA]</scope>
    <source>
        <strain evidence="2 3">STM 2683</strain>
    </source>
</reference>
<keyword evidence="3" id="KW-1185">Reference proteome</keyword>
<feature type="transmembrane region" description="Helical" evidence="1">
    <location>
        <begin position="37"/>
        <end position="61"/>
    </location>
</feature>
<dbReference type="STRING" id="1297569.MESS2_1030084"/>
<evidence type="ECO:0000313" key="3">
    <source>
        <dbReference type="Proteomes" id="UP000012062"/>
    </source>
</evidence>
<name>M5EFU6_9HYPH</name>
<evidence type="ECO:0000256" key="1">
    <source>
        <dbReference type="SAM" id="Phobius"/>
    </source>
</evidence>
<evidence type="ECO:0000313" key="2">
    <source>
        <dbReference type="EMBL" id="CCV03227.1"/>
    </source>
</evidence>
<gene>
    <name evidence="2" type="ORF">MESS2_1030084</name>
</gene>
<keyword evidence="1" id="KW-0472">Membrane</keyword>
<dbReference type="eggNOG" id="COG5001">
    <property type="taxonomic scope" value="Bacteria"/>
</dbReference>
<proteinExistence type="predicted"/>
<dbReference type="AlphaFoldDB" id="M5EFU6"/>
<dbReference type="SUPFAM" id="SSF141868">
    <property type="entry name" value="EAL domain-like"/>
    <property type="match status" value="1"/>
</dbReference>
<keyword evidence="1" id="KW-0812">Transmembrane</keyword>
<dbReference type="InterPro" id="IPR035919">
    <property type="entry name" value="EAL_sf"/>
</dbReference>